<dbReference type="EMBL" id="JAAXOP010000004">
    <property type="protein sequence ID" value="NKY50346.1"/>
    <property type="molecule type" value="Genomic_DNA"/>
</dbReference>
<gene>
    <name evidence="2" type="ORF">HGA08_09005</name>
</gene>
<organism evidence="2 3">
    <name type="scientific">Nocardia vermiculata</name>
    <dbReference type="NCBI Taxonomy" id="257274"/>
    <lineage>
        <taxon>Bacteria</taxon>
        <taxon>Bacillati</taxon>
        <taxon>Actinomycetota</taxon>
        <taxon>Actinomycetes</taxon>
        <taxon>Mycobacteriales</taxon>
        <taxon>Nocardiaceae</taxon>
        <taxon>Nocardia</taxon>
    </lineage>
</organism>
<evidence type="ECO:0000256" key="1">
    <source>
        <dbReference type="SAM" id="MobiDB-lite"/>
    </source>
</evidence>
<sequence length="282" mass="30540">MGIELAMELRRLEEQGSTGVLHAGDGSFHLTRGEIVSADCRRTTGLDRLVVEAGVATAEDWQRAGAGDPGRVLEQPRLETLALLSVFDAAYFLLASSEVPEFEPAPEHWLAPVCHITPRLLVNECARRGDPESGPWPAELVDRVPVAPVRRVRRRRIALTGGQLEVLAAADGRLSVAGIAAELGRTTYGCLVAVRELTRAGLVQSPLAPSGPQARPMTAAPRHAAAQRIPSDTSAAVVPTAPPLVRRRKPQQLPPIAPEERWEATVDREVLYRLRAALKELE</sequence>
<evidence type="ECO:0000313" key="3">
    <source>
        <dbReference type="Proteomes" id="UP000565711"/>
    </source>
</evidence>
<reference evidence="2 3" key="1">
    <citation type="submission" date="2020-04" db="EMBL/GenBank/DDBJ databases">
        <title>MicrobeNet Type strains.</title>
        <authorList>
            <person name="Nicholson A.C."/>
        </authorList>
    </citation>
    <scope>NUCLEOTIDE SEQUENCE [LARGE SCALE GENOMIC DNA]</scope>
    <source>
        <strain evidence="2 3">JCM 12354</strain>
    </source>
</reference>
<accession>A0A846XTD7</accession>
<evidence type="ECO:0008006" key="4">
    <source>
        <dbReference type="Google" id="ProtNLM"/>
    </source>
</evidence>
<comment type="caution">
    <text evidence="2">The sequence shown here is derived from an EMBL/GenBank/DDBJ whole genome shotgun (WGS) entry which is preliminary data.</text>
</comment>
<feature type="region of interest" description="Disordered" evidence="1">
    <location>
        <begin position="206"/>
        <end position="260"/>
    </location>
</feature>
<protein>
    <recommendedName>
        <fullName evidence="4">MarR family transcriptional regulator</fullName>
    </recommendedName>
</protein>
<keyword evidence="3" id="KW-1185">Reference proteome</keyword>
<dbReference type="AlphaFoldDB" id="A0A846XTD7"/>
<dbReference type="Proteomes" id="UP000565711">
    <property type="component" value="Unassembled WGS sequence"/>
</dbReference>
<name>A0A846XTD7_9NOCA</name>
<evidence type="ECO:0000313" key="2">
    <source>
        <dbReference type="EMBL" id="NKY50346.1"/>
    </source>
</evidence>
<proteinExistence type="predicted"/>